<evidence type="ECO:0000313" key="2">
    <source>
        <dbReference type="Proteomes" id="UP000616769"/>
    </source>
</evidence>
<proteinExistence type="predicted"/>
<dbReference type="VEuPathDB" id="VectorBase:SSCA005042"/>
<accession>A0A132A078</accession>
<reference evidence="1 2" key="1">
    <citation type="journal article" date="2015" name="Parasit. Vectors">
        <title>Draft genome of the scabies mite.</title>
        <authorList>
            <person name="Rider S.D.Jr."/>
            <person name="Morgan M.S."/>
            <person name="Arlian L.G."/>
        </authorList>
    </citation>
    <scope>NUCLEOTIDE SEQUENCE [LARGE SCALE GENOMIC DNA]</scope>
    <source>
        <strain evidence="1">Arlian Lab</strain>
    </source>
</reference>
<protein>
    <submittedName>
        <fullName evidence="1">Uncharacterized protein</fullName>
    </submittedName>
</protein>
<comment type="caution">
    <text evidence="1">The sequence shown here is derived from an EMBL/GenBank/DDBJ whole genome shotgun (WGS) entry which is preliminary data.</text>
</comment>
<evidence type="ECO:0000313" key="1">
    <source>
        <dbReference type="EMBL" id="KPM04343.1"/>
    </source>
</evidence>
<dbReference type="EMBL" id="JXLN01008349">
    <property type="protein sequence ID" value="KPM04343.1"/>
    <property type="molecule type" value="Genomic_DNA"/>
</dbReference>
<sequence>MSLFQLQQLASHQQEQIECQERFLANREKQLNYLSTMMKVDCHQQRGPKSFHNDQTYDQNLNFFKEKISLQEVKLRKLRLIKDQIQKQRYVNSNFELLHRFHFVL</sequence>
<dbReference type="AlphaFoldDB" id="A0A132A078"/>
<dbReference type="Proteomes" id="UP000616769">
    <property type="component" value="Unassembled WGS sequence"/>
</dbReference>
<organism evidence="1 2">
    <name type="scientific">Sarcoptes scabiei</name>
    <name type="common">Itch mite</name>
    <name type="synonym">Acarus scabiei</name>
    <dbReference type="NCBI Taxonomy" id="52283"/>
    <lineage>
        <taxon>Eukaryota</taxon>
        <taxon>Metazoa</taxon>
        <taxon>Ecdysozoa</taxon>
        <taxon>Arthropoda</taxon>
        <taxon>Chelicerata</taxon>
        <taxon>Arachnida</taxon>
        <taxon>Acari</taxon>
        <taxon>Acariformes</taxon>
        <taxon>Sarcoptiformes</taxon>
        <taxon>Astigmata</taxon>
        <taxon>Psoroptidia</taxon>
        <taxon>Sarcoptoidea</taxon>
        <taxon>Sarcoptidae</taxon>
        <taxon>Sarcoptinae</taxon>
        <taxon>Sarcoptes</taxon>
    </lineage>
</organism>
<name>A0A132A078_SARSC</name>
<gene>
    <name evidence="1" type="ORF">QR98_0027870</name>
</gene>